<dbReference type="VEuPathDB" id="TriTrypDB:TvY486_0500500"/>
<organism evidence="10">
    <name type="scientific">Trypanosoma vivax (strain Y486)</name>
    <dbReference type="NCBI Taxonomy" id="1055687"/>
    <lineage>
        <taxon>Eukaryota</taxon>
        <taxon>Discoba</taxon>
        <taxon>Euglenozoa</taxon>
        <taxon>Kinetoplastea</taxon>
        <taxon>Metakinetoplastina</taxon>
        <taxon>Trypanosomatida</taxon>
        <taxon>Trypanosomatidae</taxon>
        <taxon>Trypanosoma</taxon>
        <taxon>Duttonella</taxon>
    </lineage>
</organism>
<dbReference type="EMBL" id="HE573021">
    <property type="protein sequence ID" value="CCC47841.1"/>
    <property type="molecule type" value="Genomic_DNA"/>
</dbReference>
<dbReference type="PROSITE" id="PS51384">
    <property type="entry name" value="FAD_FR"/>
    <property type="match status" value="1"/>
</dbReference>
<dbReference type="Pfam" id="PF00890">
    <property type="entry name" value="FAD_binding_2"/>
    <property type="match status" value="1"/>
</dbReference>
<dbReference type="Gene3D" id="3.90.700.10">
    <property type="entry name" value="Succinate dehydrogenase/fumarate reductase flavoprotein, catalytic domain"/>
    <property type="match status" value="1"/>
</dbReference>
<dbReference type="PANTHER" id="PTHR43400">
    <property type="entry name" value="FUMARATE REDUCTASE"/>
    <property type="match status" value="1"/>
</dbReference>
<dbReference type="InterPro" id="IPR003374">
    <property type="entry name" value="ApbE-like_sf"/>
</dbReference>
<name>G0TV75_TRYVY</name>
<dbReference type="FunFam" id="3.90.700.10:FF:000007">
    <property type="entry name" value="NADH-dependent fumarate reductase"/>
    <property type="match status" value="1"/>
</dbReference>
<dbReference type="Pfam" id="PF02424">
    <property type="entry name" value="ApbE"/>
    <property type="match status" value="1"/>
</dbReference>
<dbReference type="InterPro" id="IPR027477">
    <property type="entry name" value="Succ_DH/fumarate_Rdtase_cat_sf"/>
</dbReference>
<evidence type="ECO:0000256" key="2">
    <source>
        <dbReference type="ARBA" id="ARBA00022630"/>
    </source>
</evidence>
<dbReference type="Gene3D" id="3.10.520.10">
    <property type="entry name" value="ApbE-like domains"/>
    <property type="match status" value="1"/>
</dbReference>
<dbReference type="SUPFAM" id="SSF143631">
    <property type="entry name" value="ApbE-like"/>
    <property type="match status" value="1"/>
</dbReference>
<evidence type="ECO:0000313" key="10">
    <source>
        <dbReference type="EMBL" id="CCC47841.1"/>
    </source>
</evidence>
<dbReference type="FunFam" id="3.40.50.80:FF:000021">
    <property type="entry name" value="Cytochrome b5 reductase 4"/>
    <property type="match status" value="1"/>
</dbReference>
<evidence type="ECO:0000256" key="6">
    <source>
        <dbReference type="ARBA" id="ARBA00067004"/>
    </source>
</evidence>
<reference evidence="10" key="1">
    <citation type="journal article" date="2012" name="Proc. Natl. Acad. Sci. U.S.A.">
        <title>Antigenic diversity is generated by distinct evolutionary mechanisms in African trypanosome species.</title>
        <authorList>
            <person name="Jackson A.P."/>
            <person name="Berry A."/>
            <person name="Aslett M."/>
            <person name="Allison H.C."/>
            <person name="Burton P."/>
            <person name="Vavrova-Anderson J."/>
            <person name="Brown R."/>
            <person name="Browne H."/>
            <person name="Corton N."/>
            <person name="Hauser H."/>
            <person name="Gamble J."/>
            <person name="Gilderthorp R."/>
            <person name="Marcello L."/>
            <person name="McQuillan J."/>
            <person name="Otto T.D."/>
            <person name="Quail M.A."/>
            <person name="Sanders M.J."/>
            <person name="van Tonder A."/>
            <person name="Ginger M.L."/>
            <person name="Field M.C."/>
            <person name="Barry J.D."/>
            <person name="Hertz-Fowler C."/>
            <person name="Berriman M."/>
        </authorList>
    </citation>
    <scope>NUCLEOTIDE SEQUENCE</scope>
    <source>
        <strain evidence="10">Y486</strain>
    </source>
</reference>
<keyword evidence="2" id="KW-0285">Flavoprotein</keyword>
<dbReference type="Gene3D" id="3.50.50.60">
    <property type="entry name" value="FAD/NAD(P)-binding domain"/>
    <property type="match status" value="1"/>
</dbReference>
<dbReference type="Pfam" id="PF00970">
    <property type="entry name" value="FAD_binding_6"/>
    <property type="match status" value="1"/>
</dbReference>
<dbReference type="PANTHER" id="PTHR43400:SF7">
    <property type="entry name" value="FAD-DEPENDENT OXIDOREDUCTASE 2 FAD BINDING DOMAIN-CONTAINING PROTEIN"/>
    <property type="match status" value="1"/>
</dbReference>
<evidence type="ECO:0000256" key="7">
    <source>
        <dbReference type="ARBA" id="ARBA00077246"/>
    </source>
</evidence>
<dbReference type="SUPFAM" id="SSF63380">
    <property type="entry name" value="Riboflavin synthase domain-like"/>
    <property type="match status" value="1"/>
</dbReference>
<dbReference type="InterPro" id="IPR001433">
    <property type="entry name" value="OxRdtase_FAD/NAD-bd"/>
</dbReference>
<dbReference type="GO" id="GO:0010181">
    <property type="term" value="F:FMN binding"/>
    <property type="evidence" value="ECO:0007669"/>
    <property type="project" value="InterPro"/>
</dbReference>
<dbReference type="Pfam" id="PF00175">
    <property type="entry name" value="NAD_binding_1"/>
    <property type="match status" value="1"/>
</dbReference>
<dbReference type="InterPro" id="IPR017927">
    <property type="entry name" value="FAD-bd_FR_type"/>
</dbReference>
<feature type="region of interest" description="Disordered" evidence="8">
    <location>
        <begin position="493"/>
        <end position="513"/>
    </location>
</feature>
<dbReference type="PRINTS" id="PR00406">
    <property type="entry name" value="CYTB5RDTASE"/>
</dbReference>
<evidence type="ECO:0000256" key="1">
    <source>
        <dbReference type="ARBA" id="ARBA00001974"/>
    </source>
</evidence>
<dbReference type="GO" id="GO:0016156">
    <property type="term" value="F:fumarate reductase (NADH) activity"/>
    <property type="evidence" value="ECO:0007669"/>
    <property type="project" value="UniProtKB-EC"/>
</dbReference>
<dbReference type="SUPFAM" id="SSF52343">
    <property type="entry name" value="Ferredoxin reductase-like, C-terminal NADP-linked domain"/>
    <property type="match status" value="1"/>
</dbReference>
<comment type="cofactor">
    <cofactor evidence="1">
        <name>FAD</name>
        <dbReference type="ChEBI" id="CHEBI:57692"/>
    </cofactor>
</comment>
<gene>
    <name evidence="10" type="ORF">TVY486_0500500</name>
</gene>
<accession>G0TV75</accession>
<dbReference type="InterPro" id="IPR008333">
    <property type="entry name" value="Cbr1-like_FAD-bd_dom"/>
</dbReference>
<keyword evidence="4 10" id="KW-0560">Oxidoreductase</keyword>
<dbReference type="AlphaFoldDB" id="G0TV75"/>
<dbReference type="SUPFAM" id="SSF51905">
    <property type="entry name" value="FAD/NAD(P)-binding domain"/>
    <property type="match status" value="1"/>
</dbReference>
<dbReference type="InterPro" id="IPR024932">
    <property type="entry name" value="ApbE"/>
</dbReference>
<dbReference type="InterPro" id="IPR017938">
    <property type="entry name" value="Riboflavin_synthase-like_b-brl"/>
</dbReference>
<evidence type="ECO:0000256" key="5">
    <source>
        <dbReference type="ARBA" id="ARBA00050832"/>
    </source>
</evidence>
<dbReference type="InterPro" id="IPR010960">
    <property type="entry name" value="Flavocytochrome_c"/>
</dbReference>
<keyword evidence="3" id="KW-0274">FAD</keyword>
<evidence type="ECO:0000256" key="4">
    <source>
        <dbReference type="ARBA" id="ARBA00023002"/>
    </source>
</evidence>
<evidence type="ECO:0000256" key="8">
    <source>
        <dbReference type="SAM" id="MobiDB-lite"/>
    </source>
</evidence>
<dbReference type="Gene3D" id="3.40.50.80">
    <property type="entry name" value="Nucleotide-binding domain of ferredoxin-NADP reductase (FNR) module"/>
    <property type="match status" value="1"/>
</dbReference>
<dbReference type="InterPro" id="IPR050315">
    <property type="entry name" value="FAD-oxidoreductase_2"/>
</dbReference>
<dbReference type="EC" id="1.3.1.6" evidence="6"/>
<evidence type="ECO:0000256" key="3">
    <source>
        <dbReference type="ARBA" id="ARBA00022827"/>
    </source>
</evidence>
<dbReference type="InterPro" id="IPR039261">
    <property type="entry name" value="FNR_nucleotide-bd"/>
</dbReference>
<proteinExistence type="predicted"/>
<sequence>MADGRSSASTVVTDPEKAARERDALARAFLQDSPQSAPMQYAVSGLELTVPYVIKVVTSAEEFDRARNVTDEVLRSAWQLADAVLNNFNPDSEVSLIGKLPVGRCHQMSAPLKRVIACCLRVYNTSGGSFDPASGPIVDALRNVVMGKQTSSGEIEVLVQSCTLSNSFVIDMREGTIARKHEYARLDLGGVSKGYIVDYVVESLNAAAFPNVFFEWGGDCRASGTNARNGPWIVGITRPPPLDELCNVKRDAAYISVVRLENEALATSGDYENLLVTPNKEFFTTIYDWKTKSLLAPSHTNISQVTVKCYSAMYADALATACLVKRDPVKVRYMLDGWRHVRDAVKDYILYIRENERVAKMFEIATENPEMRKKRILNSLPARVIVVGGGLAGLSAAIEAAGCGAQVILLEKEGRLGGNSAKATSGINGWGTRAQAKAGIMDGGKYFERDTYKSGVGGNTDPALVKTLSMKSADAISWLTSLGVPLTVLSQLGGHSRKRTHRAPDTTDGTPMPIGHTIMKVLENHIRSNLSDRVTIMTNSSVTELLNERREHPDGSVQVRVTGVKIRHGDGDETQILADAVILATGGFSNDKTSDSLLREYAPDLPGFPTTNGPWATGDGVKLARRLGAKLVDMDKIQLHPTGLINPKDPANPTKFLGPEALRGSGGILLNKQGKRFVNELGLRSAVSRAIIQQKNEYPGSNGSHFAYCVLNDAARQLFGVGTHDFYWKRAGLFVKADTVGSLAALIGCPVETLQETLEEYERLSKARQRCPVTHKSVYPCTLGPQGPYYVAFATPSIHYTMGGCLISPSAEVQMEDTSYRSPLSRTRSILGLFGAGEVTGGVHGGNRLGGNSLLECVVFGKIAGDRAATILQKKKNSLSFTLWTTVVLREVLEGGMYGVGSRVLRFNLPGALQVSGLSLGQFIAIRGEWDGQQLIGYYSPITLPDDPGVIGILARSDRGNLREWISALEPGDAVEMKGCGGLVIERRFKEEHFVFSGHVINKLCLIAGGTGVAPMLQIIQAALRPPFIDTMDSVHLIYAAEDVSELTYREVLEEYRRNSRGKFKKTFVLNHPPPLWTDGVGFVDKVILSNHVQSPADNLLVVICGPPVMQRAVKHNLKGLGYNMYLVRTVDETDSKMHSKI</sequence>
<evidence type="ECO:0000259" key="9">
    <source>
        <dbReference type="PROSITE" id="PS51384"/>
    </source>
</evidence>
<dbReference type="InterPro" id="IPR036188">
    <property type="entry name" value="FAD/NAD-bd_sf"/>
</dbReference>
<dbReference type="NCBIfam" id="TIGR01813">
    <property type="entry name" value="flavo_cyto_c"/>
    <property type="match status" value="1"/>
</dbReference>
<dbReference type="Gene3D" id="2.40.30.10">
    <property type="entry name" value="Translation factors"/>
    <property type="match status" value="1"/>
</dbReference>
<dbReference type="InterPro" id="IPR003953">
    <property type="entry name" value="FAD-dep_OxRdtase_2_FAD-bd"/>
</dbReference>
<comment type="catalytic activity">
    <reaction evidence="5">
        <text>succinate + NAD(+) = fumarate + NADH + H(+)</text>
        <dbReference type="Rhea" id="RHEA:18281"/>
        <dbReference type="ChEBI" id="CHEBI:15378"/>
        <dbReference type="ChEBI" id="CHEBI:29806"/>
        <dbReference type="ChEBI" id="CHEBI:30031"/>
        <dbReference type="ChEBI" id="CHEBI:57540"/>
        <dbReference type="ChEBI" id="CHEBI:57945"/>
        <dbReference type="EC" id="1.3.1.6"/>
    </reaction>
</comment>
<dbReference type="SUPFAM" id="SSF56425">
    <property type="entry name" value="Succinate dehydrogenase/fumarate reductase flavoprotein, catalytic domain"/>
    <property type="match status" value="1"/>
</dbReference>
<dbReference type="CDD" id="cd06183">
    <property type="entry name" value="cyt_b5_reduct_like"/>
    <property type="match status" value="1"/>
</dbReference>
<protein>
    <recommendedName>
        <fullName evidence="6">fumarate reductase (NADH)</fullName>
        <ecNumber evidence="6">1.3.1.6</ecNumber>
    </recommendedName>
    <alternativeName>
        <fullName evidence="7">NADH-dependent fumarate reductase</fullName>
    </alternativeName>
</protein>
<dbReference type="OMA" id="NWRYVRD"/>
<feature type="domain" description="FAD-binding FR-type" evidence="9">
    <location>
        <begin position="880"/>
        <end position="987"/>
    </location>
</feature>